<keyword evidence="2" id="KW-0812">Transmembrane</keyword>
<accession>A0A1G6GSV1</accession>
<dbReference type="OrthoDB" id="9815002at2"/>
<dbReference type="InterPro" id="IPR000189">
    <property type="entry name" value="Transglyc_AS"/>
</dbReference>
<dbReference type="InterPro" id="IPR008258">
    <property type="entry name" value="Transglycosylase_SLT_dom_1"/>
</dbReference>
<dbReference type="SUPFAM" id="SSF53955">
    <property type="entry name" value="Lysozyme-like"/>
    <property type="match status" value="1"/>
</dbReference>
<dbReference type="AlphaFoldDB" id="A0A1G6GSV1"/>
<comment type="similarity">
    <text evidence="1">Belongs to the transglycosylase Slt family.</text>
</comment>
<dbReference type="Gene3D" id="3.40.190.10">
    <property type="entry name" value="Periplasmic binding protein-like II"/>
    <property type="match status" value="1"/>
</dbReference>
<evidence type="ECO:0000259" key="3">
    <source>
        <dbReference type="Pfam" id="PF01464"/>
    </source>
</evidence>
<dbReference type="GO" id="GO:0000270">
    <property type="term" value="P:peptidoglycan metabolic process"/>
    <property type="evidence" value="ECO:0007669"/>
    <property type="project" value="InterPro"/>
</dbReference>
<dbReference type="InterPro" id="IPR023346">
    <property type="entry name" value="Lysozyme-like_dom_sf"/>
</dbReference>
<dbReference type="RefSeq" id="WP_092746863.1">
    <property type="nucleotide sequence ID" value="NZ_FMYL01000002.1"/>
</dbReference>
<dbReference type="GO" id="GO:0016020">
    <property type="term" value="C:membrane"/>
    <property type="evidence" value="ECO:0007669"/>
    <property type="project" value="InterPro"/>
</dbReference>
<evidence type="ECO:0000256" key="2">
    <source>
        <dbReference type="SAM" id="Phobius"/>
    </source>
</evidence>
<name>A0A1G6GSV1_9GAMM</name>
<feature type="transmembrane region" description="Helical" evidence="2">
    <location>
        <begin position="21"/>
        <end position="41"/>
    </location>
</feature>
<dbReference type="PROSITE" id="PS00922">
    <property type="entry name" value="TRANSGLYCOSYLASE"/>
    <property type="match status" value="1"/>
</dbReference>
<keyword evidence="2" id="KW-0472">Membrane</keyword>
<dbReference type="Pfam" id="PF01464">
    <property type="entry name" value="SLT"/>
    <property type="match status" value="1"/>
</dbReference>
<protein>
    <submittedName>
        <fullName evidence="4">Extracellular solute-binding protein, family 3</fullName>
    </submittedName>
</protein>
<keyword evidence="5" id="KW-1185">Reference proteome</keyword>
<proteinExistence type="inferred from homology"/>
<dbReference type="CDD" id="cd13403">
    <property type="entry name" value="MLTF-like"/>
    <property type="match status" value="1"/>
</dbReference>
<evidence type="ECO:0000256" key="1">
    <source>
        <dbReference type="ARBA" id="ARBA00007734"/>
    </source>
</evidence>
<dbReference type="STRING" id="1219383.SAMN05421733_102173"/>
<dbReference type="SUPFAM" id="SSF53850">
    <property type="entry name" value="Periplasmic binding protein-like II"/>
    <property type="match status" value="1"/>
</dbReference>
<gene>
    <name evidence="4" type="ORF">SAMN05421733_102173</name>
</gene>
<keyword evidence="2" id="KW-1133">Transmembrane helix</keyword>
<organism evidence="4 5">
    <name type="scientific">Acinetobacter boissieri</name>
    <dbReference type="NCBI Taxonomy" id="1219383"/>
    <lineage>
        <taxon>Bacteria</taxon>
        <taxon>Pseudomonadati</taxon>
        <taxon>Pseudomonadota</taxon>
        <taxon>Gammaproteobacteria</taxon>
        <taxon>Moraxellales</taxon>
        <taxon>Moraxellaceae</taxon>
        <taxon>Acinetobacter</taxon>
    </lineage>
</organism>
<dbReference type="PANTHER" id="PTHR37423:SF2">
    <property type="entry name" value="MEMBRANE-BOUND LYTIC MUREIN TRANSGLYCOSYLASE C"/>
    <property type="match status" value="1"/>
</dbReference>
<sequence length="377" mass="42220">MQNKLSGVARRLRLTCQTNKLPVRLSIITALAMLPLLQLHAISSKKETNEYVDVMNNNRLTVVSVKSPNTVFNNGQSLHGFGYDLMRNYAKSLNVQLDFKIVADETTALQLVADGKANMALTNASMQTIENKKLNFFSATCGNLNSLEKHGLSSNISLVVSNATDPLAQTATGFTCKANDNGYIDQLASFYNHNTVDENSWETIEQDLKKRMPIYKASFKREAQKYNFDWQFLAAMGYQESYLKPNSVSPTGVRGLMMLTNNTAKAMGVTDRNNPQQSIQGGAKYLDQLLEQYEDIAYPDRAWYALVAYNMGPGALSTIQSKVSKQGKNPNEWINIYTYLKTHQVSNGKYKQAVQYVTRIRAYIEHIQSNEAGTLDV</sequence>
<dbReference type="GO" id="GO:0008933">
    <property type="term" value="F:peptidoglycan lytic transglycosylase activity"/>
    <property type="evidence" value="ECO:0007669"/>
    <property type="project" value="InterPro"/>
</dbReference>
<reference evidence="5" key="1">
    <citation type="submission" date="2016-09" db="EMBL/GenBank/DDBJ databases">
        <authorList>
            <person name="Varghese N."/>
            <person name="Submissions S."/>
        </authorList>
    </citation>
    <scope>NUCLEOTIDE SEQUENCE [LARGE SCALE GENOMIC DNA]</scope>
    <source>
        <strain evidence="5">ANC 4422</strain>
    </source>
</reference>
<dbReference type="Gene3D" id="1.10.530.10">
    <property type="match status" value="1"/>
</dbReference>
<dbReference type="Proteomes" id="UP000242501">
    <property type="component" value="Unassembled WGS sequence"/>
</dbReference>
<feature type="domain" description="Transglycosylase SLT" evidence="3">
    <location>
        <begin position="219"/>
        <end position="329"/>
    </location>
</feature>
<evidence type="ECO:0000313" key="5">
    <source>
        <dbReference type="Proteomes" id="UP000242501"/>
    </source>
</evidence>
<evidence type="ECO:0000313" key="4">
    <source>
        <dbReference type="EMBL" id="SDB85100.1"/>
    </source>
</evidence>
<dbReference type="PANTHER" id="PTHR37423">
    <property type="entry name" value="SOLUBLE LYTIC MUREIN TRANSGLYCOSYLASE-RELATED"/>
    <property type="match status" value="1"/>
</dbReference>
<dbReference type="EMBL" id="FMYL01000002">
    <property type="protein sequence ID" value="SDB85100.1"/>
    <property type="molecule type" value="Genomic_DNA"/>
</dbReference>